<keyword evidence="3" id="KW-1185">Reference proteome</keyword>
<reference evidence="2 3" key="1">
    <citation type="submission" date="2019-05" db="EMBL/GenBank/DDBJ databases">
        <title>Kocuria coralli sp. nov., a novel actinobacterium isolated from coral reef seawater.</title>
        <authorList>
            <person name="Li J."/>
        </authorList>
    </citation>
    <scope>NUCLEOTIDE SEQUENCE [LARGE SCALE GENOMIC DNA]</scope>
    <source>
        <strain evidence="2 3">SCSIO 13007</strain>
    </source>
</reference>
<gene>
    <name evidence="2" type="ORF">FCK90_08750</name>
</gene>
<dbReference type="OrthoDB" id="4774250at2"/>
<comment type="caution">
    <text evidence="2">The sequence shown here is derived from an EMBL/GenBank/DDBJ whole genome shotgun (WGS) entry which is preliminary data.</text>
</comment>
<evidence type="ECO:0000256" key="1">
    <source>
        <dbReference type="SAM" id="MobiDB-lite"/>
    </source>
</evidence>
<dbReference type="AlphaFoldDB" id="A0A5J5KXF7"/>
<evidence type="ECO:0000313" key="3">
    <source>
        <dbReference type="Proteomes" id="UP000325957"/>
    </source>
</evidence>
<proteinExistence type="predicted"/>
<dbReference type="Proteomes" id="UP000325957">
    <property type="component" value="Unassembled WGS sequence"/>
</dbReference>
<feature type="compositionally biased region" description="Basic and acidic residues" evidence="1">
    <location>
        <begin position="85"/>
        <end position="97"/>
    </location>
</feature>
<protein>
    <submittedName>
        <fullName evidence="2">Uncharacterized protein</fullName>
    </submittedName>
</protein>
<evidence type="ECO:0000313" key="2">
    <source>
        <dbReference type="EMBL" id="KAA9394098.1"/>
    </source>
</evidence>
<sequence>MLPHAVITVTETGALNVTLDGTDVPPPEGEAWTRGTFGPLLDALTRDRTITVRIEVHESDGSVFTDVIRARRRTRPEPPDTQAETENKTEDDRETRVKSRSKRRPDLVEVTGEGFVPGEDVAAAVIVSHTDATSTGHARALLDRRRLRSLLSDGGGEVILFGRISGTIHVRRLS</sequence>
<accession>A0A5J5KXF7</accession>
<name>A0A5J5KXF7_9MICC</name>
<feature type="region of interest" description="Disordered" evidence="1">
    <location>
        <begin position="71"/>
        <end position="104"/>
    </location>
</feature>
<dbReference type="EMBL" id="SZWF01000010">
    <property type="protein sequence ID" value="KAA9394098.1"/>
    <property type="molecule type" value="Genomic_DNA"/>
</dbReference>
<organism evidence="2 3">
    <name type="scientific">Kocuria coralli</name>
    <dbReference type="NCBI Taxonomy" id="1461025"/>
    <lineage>
        <taxon>Bacteria</taxon>
        <taxon>Bacillati</taxon>
        <taxon>Actinomycetota</taxon>
        <taxon>Actinomycetes</taxon>
        <taxon>Micrococcales</taxon>
        <taxon>Micrococcaceae</taxon>
        <taxon>Kocuria</taxon>
    </lineage>
</organism>